<dbReference type="PANTHER" id="PTHR46577:SF2">
    <property type="entry name" value="TRANSCRIPTIONAL REGULATORY PROTEIN"/>
    <property type="match status" value="1"/>
</dbReference>
<keyword evidence="2" id="KW-0663">Pyridoxal phosphate</keyword>
<sequence length="467" mass="52290">MTKLYLQLSHSIQEKITLGLLKSGERLASIRSLMDSHGVAKNTVISALNDLEMKGFIVAKPKVGYFVTQTKQNMQRVPEQHFPDTTLSKVSLSDVFYDVMTKQAAFDIIPNEQSTPPTSHLASLNKCLRRAFREEIPFRTSHYDTPKGLRLLREQISLRYRQRNIPIDASELCITSGCQHGLMLALMACCEPGDVVAVESPTFYGSLLLLEQLKLKVVEISSHPLTGLDVTHLSSVLKNQNIKACIATPNFATPTGSLMPEESRKSLVMLANKYDFALIEDDIYGEISFSNTVSSLKSYDVQNRVIISSSVSKVLSKDIRIGWVAGGKWQKKIEHLKLTSMLAASRSVQAGLAQFMHQGGYRKHINYTNLQLNNQLQTLVDVIQQHWPTNIKYTVPNGGIALWVELPKPIDSMALYHALLNKHIVVTPGILFSHRNSYSNYLRLSFQHKMTPKRVAALKVIGKMLAT</sequence>
<dbReference type="PROSITE" id="PS50949">
    <property type="entry name" value="HTH_GNTR"/>
    <property type="match status" value="1"/>
</dbReference>
<keyword evidence="8" id="KW-1185">Reference proteome</keyword>
<evidence type="ECO:0000256" key="2">
    <source>
        <dbReference type="ARBA" id="ARBA00022898"/>
    </source>
</evidence>
<dbReference type="InterPro" id="IPR015422">
    <property type="entry name" value="PyrdxlP-dep_Trfase_small"/>
</dbReference>
<feature type="domain" description="HTH gntR-type" evidence="6">
    <location>
        <begin position="2"/>
        <end position="70"/>
    </location>
</feature>
<comment type="similarity">
    <text evidence="1">In the C-terminal section; belongs to the class-I pyridoxal-phosphate-dependent aminotransferase family.</text>
</comment>
<dbReference type="Pfam" id="PF00392">
    <property type="entry name" value="GntR"/>
    <property type="match status" value="1"/>
</dbReference>
<dbReference type="InterPro" id="IPR036390">
    <property type="entry name" value="WH_DNA-bd_sf"/>
</dbReference>
<accession>A0ABQ6HC52</accession>
<proteinExistence type="inferred from homology"/>
<dbReference type="InterPro" id="IPR015424">
    <property type="entry name" value="PyrdxlP-dep_Trfase"/>
</dbReference>
<dbReference type="Gene3D" id="1.10.10.10">
    <property type="entry name" value="Winged helix-like DNA-binding domain superfamily/Winged helix DNA-binding domain"/>
    <property type="match status" value="1"/>
</dbReference>
<dbReference type="RefSeq" id="WP_284296913.1">
    <property type="nucleotide sequence ID" value="NZ_BSSV01000002.1"/>
</dbReference>
<evidence type="ECO:0000313" key="8">
    <source>
        <dbReference type="Proteomes" id="UP001157134"/>
    </source>
</evidence>
<reference evidence="7 8" key="1">
    <citation type="submission" date="2023-03" db="EMBL/GenBank/DDBJ databases">
        <title>Thalassotalea loyana LMG 22536T draft genome sequence.</title>
        <authorList>
            <person name="Sawabe T."/>
        </authorList>
    </citation>
    <scope>NUCLEOTIDE SEQUENCE [LARGE SCALE GENOMIC DNA]</scope>
    <source>
        <strain evidence="7 8">LMG 22536</strain>
    </source>
</reference>
<evidence type="ECO:0000256" key="3">
    <source>
        <dbReference type="ARBA" id="ARBA00023015"/>
    </source>
</evidence>
<evidence type="ECO:0000256" key="1">
    <source>
        <dbReference type="ARBA" id="ARBA00005384"/>
    </source>
</evidence>
<keyword evidence="4" id="KW-0238">DNA-binding</keyword>
<name>A0ABQ6HC52_9GAMM</name>
<dbReference type="Pfam" id="PF00155">
    <property type="entry name" value="Aminotran_1_2"/>
    <property type="match status" value="1"/>
</dbReference>
<keyword evidence="5" id="KW-0804">Transcription</keyword>
<dbReference type="Proteomes" id="UP001157134">
    <property type="component" value="Unassembled WGS sequence"/>
</dbReference>
<dbReference type="SUPFAM" id="SSF53383">
    <property type="entry name" value="PLP-dependent transferases"/>
    <property type="match status" value="1"/>
</dbReference>
<dbReference type="SMART" id="SM00345">
    <property type="entry name" value="HTH_GNTR"/>
    <property type="match status" value="1"/>
</dbReference>
<dbReference type="CDD" id="cd07377">
    <property type="entry name" value="WHTH_GntR"/>
    <property type="match status" value="1"/>
</dbReference>
<evidence type="ECO:0000259" key="6">
    <source>
        <dbReference type="PROSITE" id="PS50949"/>
    </source>
</evidence>
<dbReference type="EMBL" id="BSSV01000002">
    <property type="protein sequence ID" value="GLX85119.1"/>
    <property type="molecule type" value="Genomic_DNA"/>
</dbReference>
<keyword evidence="3" id="KW-0805">Transcription regulation</keyword>
<protein>
    <submittedName>
        <fullName evidence="7">GntR family transcriptional regulator</fullName>
    </submittedName>
</protein>
<dbReference type="InterPro" id="IPR004839">
    <property type="entry name" value="Aminotransferase_I/II_large"/>
</dbReference>
<dbReference type="InterPro" id="IPR015421">
    <property type="entry name" value="PyrdxlP-dep_Trfase_major"/>
</dbReference>
<dbReference type="SUPFAM" id="SSF46785">
    <property type="entry name" value="Winged helix' DNA-binding domain"/>
    <property type="match status" value="1"/>
</dbReference>
<dbReference type="InterPro" id="IPR051446">
    <property type="entry name" value="HTH_trans_reg/aminotransferase"/>
</dbReference>
<dbReference type="PANTHER" id="PTHR46577">
    <property type="entry name" value="HTH-TYPE TRANSCRIPTIONAL REGULATORY PROTEIN GABR"/>
    <property type="match status" value="1"/>
</dbReference>
<evidence type="ECO:0000313" key="7">
    <source>
        <dbReference type="EMBL" id="GLX85119.1"/>
    </source>
</evidence>
<dbReference type="Gene3D" id="3.40.640.10">
    <property type="entry name" value="Type I PLP-dependent aspartate aminotransferase-like (Major domain)"/>
    <property type="match status" value="1"/>
</dbReference>
<dbReference type="InterPro" id="IPR036388">
    <property type="entry name" value="WH-like_DNA-bd_sf"/>
</dbReference>
<comment type="caution">
    <text evidence="7">The sequence shown here is derived from an EMBL/GenBank/DDBJ whole genome shotgun (WGS) entry which is preliminary data.</text>
</comment>
<dbReference type="InterPro" id="IPR000524">
    <property type="entry name" value="Tscrpt_reg_HTH_GntR"/>
</dbReference>
<gene>
    <name evidence="7" type="ORF">tloyanaT_13710</name>
</gene>
<organism evidence="7 8">
    <name type="scientific">Thalassotalea loyana</name>
    <dbReference type="NCBI Taxonomy" id="280483"/>
    <lineage>
        <taxon>Bacteria</taxon>
        <taxon>Pseudomonadati</taxon>
        <taxon>Pseudomonadota</taxon>
        <taxon>Gammaproteobacteria</taxon>
        <taxon>Alteromonadales</taxon>
        <taxon>Colwelliaceae</taxon>
        <taxon>Thalassotalea</taxon>
    </lineage>
</organism>
<evidence type="ECO:0000256" key="4">
    <source>
        <dbReference type="ARBA" id="ARBA00023125"/>
    </source>
</evidence>
<dbReference type="Gene3D" id="3.90.1150.10">
    <property type="entry name" value="Aspartate Aminotransferase, domain 1"/>
    <property type="match status" value="1"/>
</dbReference>
<dbReference type="CDD" id="cd00609">
    <property type="entry name" value="AAT_like"/>
    <property type="match status" value="1"/>
</dbReference>
<evidence type="ECO:0000256" key="5">
    <source>
        <dbReference type="ARBA" id="ARBA00023163"/>
    </source>
</evidence>